<reference evidence="1 2" key="1">
    <citation type="submission" date="2018-12" db="EMBL/GenBank/DDBJ databases">
        <authorList>
            <person name="Almail A."/>
            <person name="Dorhout K.E."/>
            <person name="Johnson J."/>
            <person name="Jorgensen H.J."/>
            <person name="Tolsma S."/>
            <person name="Garlena R.A."/>
            <person name="Russell D.A."/>
            <person name="Pope W.H."/>
            <person name="Jacobs-Sera D."/>
            <person name="Hatfull G.F."/>
        </authorList>
    </citation>
    <scope>NUCLEOTIDE SEQUENCE [LARGE SCALE GENOMIC DNA]</scope>
</reference>
<proteinExistence type="predicted"/>
<dbReference type="Proteomes" id="UP000288363">
    <property type="component" value="Segment"/>
</dbReference>
<sequence>MSWVLFFQLLVLIGWTGFWLSFVAQQGRRHIVVNNREN</sequence>
<name>A0A3S9UQQ2_9CAUD</name>
<dbReference type="RefSeq" id="YP_009842774.1">
    <property type="nucleotide sequence ID" value="NC_048743.1"/>
</dbReference>
<keyword evidence="2" id="KW-1185">Reference proteome</keyword>
<evidence type="ECO:0000313" key="1">
    <source>
        <dbReference type="EMBL" id="AZS12612.1"/>
    </source>
</evidence>
<gene>
    <name evidence="1" type="primary">76</name>
    <name evidence="1" type="ORF">SEA_DRLUPO_76</name>
</gene>
<dbReference type="GeneID" id="55613035"/>
<accession>A0A3S9UQQ2</accession>
<protein>
    <submittedName>
        <fullName evidence="1">Uncharacterized protein</fullName>
    </submittedName>
</protein>
<evidence type="ECO:0000313" key="2">
    <source>
        <dbReference type="Proteomes" id="UP000288363"/>
    </source>
</evidence>
<dbReference type="EMBL" id="MK279909">
    <property type="protein sequence ID" value="AZS12612.1"/>
    <property type="molecule type" value="Genomic_DNA"/>
</dbReference>
<organism evidence="1 2">
    <name type="scientific">Mycobacterium phage DrLupo</name>
    <dbReference type="NCBI Taxonomy" id="2499037"/>
    <lineage>
        <taxon>Viruses</taxon>
        <taxon>Duplodnaviria</taxon>
        <taxon>Heunggongvirae</taxon>
        <taxon>Uroviricota</taxon>
        <taxon>Caudoviricetes</taxon>
        <taxon>Barnyardvirus</taxon>
        <taxon>Barnyardvirus drlupo</taxon>
    </lineage>
</organism>
<dbReference type="KEGG" id="vg:55613035"/>